<keyword evidence="6 11" id="KW-0812">Transmembrane</keyword>
<feature type="transmembrane region" description="Helical" evidence="11">
    <location>
        <begin position="20"/>
        <end position="39"/>
    </location>
</feature>
<evidence type="ECO:0000313" key="14">
    <source>
        <dbReference type="Proteomes" id="UP001597337"/>
    </source>
</evidence>
<comment type="caution">
    <text evidence="13">The sequence shown here is derived from an EMBL/GenBank/DDBJ whole genome shotgun (WGS) entry which is preliminary data.</text>
</comment>
<evidence type="ECO:0000256" key="1">
    <source>
        <dbReference type="ARBA" id="ARBA00004377"/>
    </source>
</evidence>
<evidence type="ECO:0000256" key="5">
    <source>
        <dbReference type="ARBA" id="ARBA00022519"/>
    </source>
</evidence>
<keyword evidence="5" id="KW-0997">Cell inner membrane</keyword>
<evidence type="ECO:0000256" key="11">
    <source>
        <dbReference type="SAM" id="Phobius"/>
    </source>
</evidence>
<keyword evidence="3" id="KW-1003">Cell membrane</keyword>
<dbReference type="SUPFAM" id="SSF54523">
    <property type="entry name" value="Pili subunits"/>
    <property type="match status" value="1"/>
</dbReference>
<dbReference type="RefSeq" id="WP_386024835.1">
    <property type="nucleotide sequence ID" value="NZ_JBHUHX010000013.1"/>
</dbReference>
<dbReference type="NCBIfam" id="TIGR02532">
    <property type="entry name" value="IV_pilin_GFxxxE"/>
    <property type="match status" value="1"/>
</dbReference>
<keyword evidence="7 11" id="KW-1133">Transmembrane helix</keyword>
<dbReference type="Pfam" id="PF07963">
    <property type="entry name" value="N_methyl"/>
    <property type="match status" value="1"/>
</dbReference>
<dbReference type="InterPro" id="IPR012902">
    <property type="entry name" value="N_methyl_site"/>
</dbReference>
<dbReference type="Gene3D" id="3.30.700.10">
    <property type="entry name" value="Glycoprotein, Type 4 Pilin"/>
    <property type="match status" value="1"/>
</dbReference>
<keyword evidence="14" id="KW-1185">Reference proteome</keyword>
<evidence type="ECO:0000256" key="4">
    <source>
        <dbReference type="ARBA" id="ARBA00022481"/>
    </source>
</evidence>
<dbReference type="Pfam" id="PF12019">
    <property type="entry name" value="GspH"/>
    <property type="match status" value="1"/>
</dbReference>
<dbReference type="InterPro" id="IPR022346">
    <property type="entry name" value="T2SS_GspH"/>
</dbReference>
<reference evidence="14" key="1">
    <citation type="journal article" date="2019" name="Int. J. Syst. Evol. Microbiol.">
        <title>The Global Catalogue of Microorganisms (GCM) 10K type strain sequencing project: providing services to taxonomists for standard genome sequencing and annotation.</title>
        <authorList>
            <consortium name="The Broad Institute Genomics Platform"/>
            <consortium name="The Broad Institute Genome Sequencing Center for Infectious Disease"/>
            <person name="Wu L."/>
            <person name="Ma J."/>
        </authorList>
    </citation>
    <scope>NUCLEOTIDE SEQUENCE [LARGE SCALE GENOMIC DNA]</scope>
    <source>
        <strain evidence="14">KACC 12597</strain>
    </source>
</reference>
<name>A0ABW4Y5K4_9GAMM</name>
<dbReference type="PROSITE" id="PS00409">
    <property type="entry name" value="PROKAR_NTER_METHYL"/>
    <property type="match status" value="1"/>
</dbReference>
<evidence type="ECO:0000256" key="6">
    <source>
        <dbReference type="ARBA" id="ARBA00022692"/>
    </source>
</evidence>
<evidence type="ECO:0000256" key="2">
    <source>
        <dbReference type="ARBA" id="ARBA00021549"/>
    </source>
</evidence>
<evidence type="ECO:0000256" key="9">
    <source>
        <dbReference type="ARBA" id="ARBA00025772"/>
    </source>
</evidence>
<evidence type="ECO:0000256" key="8">
    <source>
        <dbReference type="ARBA" id="ARBA00023136"/>
    </source>
</evidence>
<evidence type="ECO:0000259" key="12">
    <source>
        <dbReference type="Pfam" id="PF12019"/>
    </source>
</evidence>
<comment type="similarity">
    <text evidence="9">Belongs to the GSP H family.</text>
</comment>
<organism evidence="13 14">
    <name type="scientific">Thiorhodococcus fuscus</name>
    <dbReference type="NCBI Taxonomy" id="527200"/>
    <lineage>
        <taxon>Bacteria</taxon>
        <taxon>Pseudomonadati</taxon>
        <taxon>Pseudomonadota</taxon>
        <taxon>Gammaproteobacteria</taxon>
        <taxon>Chromatiales</taxon>
        <taxon>Chromatiaceae</taxon>
        <taxon>Thiorhodococcus</taxon>
    </lineage>
</organism>
<dbReference type="InterPro" id="IPR045584">
    <property type="entry name" value="Pilin-like"/>
</dbReference>
<comment type="subcellular location">
    <subcellularLocation>
        <location evidence="1">Cell inner membrane</location>
        <topology evidence="1">Single-pass membrane protein</topology>
    </subcellularLocation>
</comment>
<evidence type="ECO:0000313" key="13">
    <source>
        <dbReference type="EMBL" id="MFD2111466.1"/>
    </source>
</evidence>
<keyword evidence="4" id="KW-0488">Methylation</keyword>
<sequence>MKPDRPTEPRRPRPDTSGFTLLELLVTFAVIAILLTVALPSMRAMLQRNHLKAAAQSIAEDLQWTRSESIKRNRELQVRFDSDRETWCYGIGETENTACDCQPTAAPSDACALKRVSGADYPNVTLAATFNTTQFKPRRATAINGSITVTAETGASLRVILSRLGRIRICAPDSSVLGYDPCSD</sequence>
<proteinExistence type="inferred from homology"/>
<evidence type="ECO:0000256" key="3">
    <source>
        <dbReference type="ARBA" id="ARBA00022475"/>
    </source>
</evidence>
<evidence type="ECO:0000256" key="7">
    <source>
        <dbReference type="ARBA" id="ARBA00022989"/>
    </source>
</evidence>
<dbReference type="EMBL" id="JBHUHX010000013">
    <property type="protein sequence ID" value="MFD2111466.1"/>
    <property type="molecule type" value="Genomic_DNA"/>
</dbReference>
<evidence type="ECO:0000256" key="10">
    <source>
        <dbReference type="ARBA" id="ARBA00030775"/>
    </source>
</evidence>
<accession>A0ABW4Y5K4</accession>
<gene>
    <name evidence="13" type="ORF">ACFSJC_06410</name>
</gene>
<dbReference type="Proteomes" id="UP001597337">
    <property type="component" value="Unassembled WGS sequence"/>
</dbReference>
<keyword evidence="8 11" id="KW-0472">Membrane</keyword>
<feature type="domain" description="General secretion pathway GspH" evidence="12">
    <location>
        <begin position="54"/>
        <end position="165"/>
    </location>
</feature>
<protein>
    <recommendedName>
        <fullName evidence="2">Type II secretion system protein H</fullName>
    </recommendedName>
    <alternativeName>
        <fullName evidence="10">General secretion pathway protein H</fullName>
    </alternativeName>
</protein>